<accession>A0A2G9UUR0</accession>
<evidence type="ECO:0000313" key="2">
    <source>
        <dbReference type="Proteomes" id="UP000230423"/>
    </source>
</evidence>
<protein>
    <submittedName>
        <fullName evidence="1">Ribosome-binding factor A domain protein</fullName>
    </submittedName>
</protein>
<gene>
    <name evidence="1" type="ORF">TELCIR_04003</name>
</gene>
<reference evidence="1 2" key="1">
    <citation type="submission" date="2015-09" db="EMBL/GenBank/DDBJ databases">
        <title>Draft genome of the parasitic nematode Teladorsagia circumcincta isolate WARC Sus (inbred).</title>
        <authorList>
            <person name="Mitreva M."/>
        </authorList>
    </citation>
    <scope>NUCLEOTIDE SEQUENCE [LARGE SCALE GENOMIC DNA]</scope>
    <source>
        <strain evidence="1 2">S</strain>
    </source>
</reference>
<keyword evidence="2" id="KW-1185">Reference proteome</keyword>
<sequence length="73" mass="7819">MYIECLDGVISVNSHQQTPGNFLIAALLKELEGFNDGKLYASSATKVGCSMKLTTSDGSGTHHVEFSCRVNVP</sequence>
<proteinExistence type="predicted"/>
<name>A0A2G9UUR0_TELCI</name>
<evidence type="ECO:0000313" key="1">
    <source>
        <dbReference type="EMBL" id="PIO73995.1"/>
    </source>
</evidence>
<dbReference type="EMBL" id="KZ345351">
    <property type="protein sequence ID" value="PIO73995.1"/>
    <property type="molecule type" value="Genomic_DNA"/>
</dbReference>
<dbReference type="Proteomes" id="UP000230423">
    <property type="component" value="Unassembled WGS sequence"/>
</dbReference>
<dbReference type="AlphaFoldDB" id="A0A2G9UUR0"/>
<organism evidence="1 2">
    <name type="scientific">Teladorsagia circumcincta</name>
    <name type="common">Brown stomach worm</name>
    <name type="synonym">Ostertagia circumcincta</name>
    <dbReference type="NCBI Taxonomy" id="45464"/>
    <lineage>
        <taxon>Eukaryota</taxon>
        <taxon>Metazoa</taxon>
        <taxon>Ecdysozoa</taxon>
        <taxon>Nematoda</taxon>
        <taxon>Chromadorea</taxon>
        <taxon>Rhabditida</taxon>
        <taxon>Rhabditina</taxon>
        <taxon>Rhabditomorpha</taxon>
        <taxon>Strongyloidea</taxon>
        <taxon>Trichostrongylidae</taxon>
        <taxon>Teladorsagia</taxon>
    </lineage>
</organism>